<dbReference type="AlphaFoldDB" id="A0A263CZU5"/>
<sequence length="188" mass="19936">MSARDSGIRRISRGAAVVAAAGLALTGAAAVSAADQAPARGQEAAAHQAGTTAGSVSRGRVIDRAKAWAEAKVPYSMSDYRNDYRTDCSGYVSMAWMLGDSLTTVTLPEVTTAIGKEDLRAGDIMGKLGPGTGGSAGHVFLFDRWEDKSAGKFLAYEQTPPHTVHSHKTYSSLIDEGYKAYRYDKITD</sequence>
<evidence type="ECO:0000256" key="1">
    <source>
        <dbReference type="SAM" id="SignalP"/>
    </source>
</evidence>
<dbReference type="Proteomes" id="UP000242444">
    <property type="component" value="Unassembled WGS sequence"/>
</dbReference>
<feature type="chain" id="PRO_5012469959" description="NlpC/P60 domain-containing protein" evidence="1">
    <location>
        <begin position="34"/>
        <end position="188"/>
    </location>
</feature>
<keyword evidence="3" id="KW-1185">Reference proteome</keyword>
<organism evidence="2 3">
    <name type="scientific">Amycolatopsis antarctica</name>
    <dbReference type="NCBI Taxonomy" id="1854586"/>
    <lineage>
        <taxon>Bacteria</taxon>
        <taxon>Bacillati</taxon>
        <taxon>Actinomycetota</taxon>
        <taxon>Actinomycetes</taxon>
        <taxon>Pseudonocardiales</taxon>
        <taxon>Pseudonocardiaceae</taxon>
        <taxon>Amycolatopsis</taxon>
    </lineage>
</organism>
<dbReference type="OrthoDB" id="9815928at2"/>
<name>A0A263CZU5_9PSEU</name>
<protein>
    <recommendedName>
        <fullName evidence="4">NlpC/P60 domain-containing protein</fullName>
    </recommendedName>
</protein>
<dbReference type="Gene3D" id="3.90.1720.10">
    <property type="entry name" value="endopeptidase domain like (from Nostoc punctiforme)"/>
    <property type="match status" value="1"/>
</dbReference>
<proteinExistence type="predicted"/>
<evidence type="ECO:0000313" key="2">
    <source>
        <dbReference type="EMBL" id="OZM71693.1"/>
    </source>
</evidence>
<accession>A0A263CZU5</accession>
<feature type="signal peptide" evidence="1">
    <location>
        <begin position="1"/>
        <end position="33"/>
    </location>
</feature>
<evidence type="ECO:0000313" key="3">
    <source>
        <dbReference type="Proteomes" id="UP000242444"/>
    </source>
</evidence>
<evidence type="ECO:0008006" key="4">
    <source>
        <dbReference type="Google" id="ProtNLM"/>
    </source>
</evidence>
<dbReference type="InParanoid" id="A0A263CZU5"/>
<dbReference type="RefSeq" id="WP_094864275.1">
    <property type="nucleotide sequence ID" value="NZ_NKYE01000012.1"/>
</dbReference>
<gene>
    <name evidence="2" type="ORF">CFN78_19490</name>
</gene>
<keyword evidence="1" id="KW-0732">Signal</keyword>
<comment type="caution">
    <text evidence="2">The sequence shown here is derived from an EMBL/GenBank/DDBJ whole genome shotgun (WGS) entry which is preliminary data.</text>
</comment>
<dbReference type="EMBL" id="NKYE01000012">
    <property type="protein sequence ID" value="OZM71693.1"/>
    <property type="molecule type" value="Genomic_DNA"/>
</dbReference>
<reference evidence="2 3" key="1">
    <citation type="submission" date="2017-07" db="EMBL/GenBank/DDBJ databases">
        <title>Amycolatopsis antarcticus sp. nov., isolated from the surface of an Antarcticus brown macroalga.</title>
        <authorList>
            <person name="Wang J."/>
            <person name="Leiva S."/>
            <person name="Huang J."/>
            <person name="Huang Y."/>
        </authorList>
    </citation>
    <scope>NUCLEOTIDE SEQUENCE [LARGE SCALE GENOMIC DNA]</scope>
    <source>
        <strain evidence="2 3">AU-G6</strain>
    </source>
</reference>